<dbReference type="InterPro" id="IPR009003">
    <property type="entry name" value="Peptidase_S1_PA"/>
</dbReference>
<dbReference type="PANTHER" id="PTHR24252:SF8">
    <property type="entry name" value="ACROSIN"/>
    <property type="match status" value="1"/>
</dbReference>
<keyword evidence="10" id="KW-1185">Reference proteome</keyword>
<keyword evidence="5" id="KW-0378">Hydrolase</keyword>
<evidence type="ECO:0000256" key="7">
    <source>
        <dbReference type="ARBA" id="ARBA00023157"/>
    </source>
</evidence>
<name>A0A8C6JVR4_MELUD</name>
<dbReference type="InterPro" id="IPR001254">
    <property type="entry name" value="Trypsin_dom"/>
</dbReference>
<dbReference type="InterPro" id="IPR001314">
    <property type="entry name" value="Peptidase_S1A"/>
</dbReference>
<evidence type="ECO:0000259" key="8">
    <source>
        <dbReference type="PROSITE" id="PS50240"/>
    </source>
</evidence>
<dbReference type="FunFam" id="2.40.10.10:FF:000003">
    <property type="entry name" value="Transmembrane serine protease 3"/>
    <property type="match status" value="1"/>
</dbReference>
<keyword evidence="7" id="KW-1015">Disulfide bond</keyword>
<dbReference type="PROSITE" id="PS50240">
    <property type="entry name" value="TRYPSIN_DOM"/>
    <property type="match status" value="1"/>
</dbReference>
<evidence type="ECO:0000256" key="3">
    <source>
        <dbReference type="ARBA" id="ARBA00017161"/>
    </source>
</evidence>
<sequence>MGHSIGSLVPAASNGWDDARSSSLTIKCWASASRGTCGYRPMADYYGTSRVVGGVNAHEGAWPWMVSINIPRPTGYAHICGGSLITSQWVLTAAHCFIGQNFSTEWFVLVGLTDLSVATSETQKRWIRQVIVHEYYYNVSSGFDIALMELDQPVQCGYHVQLACVPDATVRVSQLSECIVSGWGAREARSESGASSRSVLQEARVRLMDISLCNSSQWYQGALQRHNLCAGYPQGGIDTCQGDSGGPLMCRDKRSNFFWVVGVTSWGHGCARAKKPGIYTSTQHFHDWILYQLGMYRSGGASASLPRWSPQHVSPPSTQETMLTPTGSSTTGFCSFPLRVLVEFTSRVQELLQDLLGKMSSRV</sequence>
<dbReference type="SUPFAM" id="SSF50494">
    <property type="entry name" value="Trypsin-like serine proteases"/>
    <property type="match status" value="1"/>
</dbReference>
<dbReference type="GO" id="GO:0006508">
    <property type="term" value="P:proteolysis"/>
    <property type="evidence" value="ECO:0007669"/>
    <property type="project" value="UniProtKB-KW"/>
</dbReference>
<reference evidence="9" key="2">
    <citation type="submission" date="2025-08" db="UniProtKB">
        <authorList>
            <consortium name="Ensembl"/>
        </authorList>
    </citation>
    <scope>IDENTIFICATION</scope>
</reference>
<keyword evidence="6" id="KW-0720">Serine protease</keyword>
<evidence type="ECO:0000256" key="2">
    <source>
        <dbReference type="ARBA" id="ARBA00012050"/>
    </source>
</evidence>
<dbReference type="GO" id="GO:0007340">
    <property type="term" value="P:acrosome reaction"/>
    <property type="evidence" value="ECO:0007669"/>
    <property type="project" value="TreeGrafter"/>
</dbReference>
<evidence type="ECO:0000256" key="6">
    <source>
        <dbReference type="ARBA" id="ARBA00022825"/>
    </source>
</evidence>
<dbReference type="InterPro" id="IPR018114">
    <property type="entry name" value="TRYPSIN_HIS"/>
</dbReference>
<evidence type="ECO:0000256" key="4">
    <source>
        <dbReference type="ARBA" id="ARBA00022670"/>
    </source>
</evidence>
<dbReference type="GO" id="GO:0004252">
    <property type="term" value="F:serine-type endopeptidase activity"/>
    <property type="evidence" value="ECO:0007669"/>
    <property type="project" value="InterPro"/>
</dbReference>
<dbReference type="Pfam" id="PF00089">
    <property type="entry name" value="Trypsin"/>
    <property type="match status" value="1"/>
</dbReference>
<comment type="catalytic activity">
    <reaction evidence="1">
        <text>Preferential cleavage: Arg-|-Xaa, Lys-|-Xaa.</text>
        <dbReference type="EC" id="3.4.21.10"/>
    </reaction>
</comment>
<evidence type="ECO:0000256" key="5">
    <source>
        <dbReference type="ARBA" id="ARBA00022801"/>
    </source>
</evidence>
<organism evidence="9 10">
    <name type="scientific">Melopsittacus undulatus</name>
    <name type="common">Budgerigar</name>
    <name type="synonym">Psittacus undulatus</name>
    <dbReference type="NCBI Taxonomy" id="13146"/>
    <lineage>
        <taxon>Eukaryota</taxon>
        <taxon>Metazoa</taxon>
        <taxon>Chordata</taxon>
        <taxon>Craniata</taxon>
        <taxon>Vertebrata</taxon>
        <taxon>Euteleostomi</taxon>
        <taxon>Archelosauria</taxon>
        <taxon>Archosauria</taxon>
        <taxon>Dinosauria</taxon>
        <taxon>Saurischia</taxon>
        <taxon>Theropoda</taxon>
        <taxon>Coelurosauria</taxon>
        <taxon>Aves</taxon>
        <taxon>Neognathae</taxon>
        <taxon>Neoaves</taxon>
        <taxon>Telluraves</taxon>
        <taxon>Australaves</taxon>
        <taxon>Psittaciformes</taxon>
        <taxon>Psittaculidae</taxon>
        <taxon>Melopsittacus</taxon>
    </lineage>
</organism>
<dbReference type="AlphaFoldDB" id="A0A8C6JVR4"/>
<dbReference type="PROSITE" id="PS00135">
    <property type="entry name" value="TRYPSIN_SER"/>
    <property type="match status" value="1"/>
</dbReference>
<evidence type="ECO:0000313" key="10">
    <source>
        <dbReference type="Proteomes" id="UP000694405"/>
    </source>
</evidence>
<dbReference type="PANTHER" id="PTHR24252">
    <property type="entry name" value="ACROSIN-RELATED"/>
    <property type="match status" value="1"/>
</dbReference>
<dbReference type="InterPro" id="IPR033116">
    <property type="entry name" value="TRYPSIN_SER"/>
</dbReference>
<dbReference type="PROSITE" id="PS00134">
    <property type="entry name" value="TRYPSIN_HIS"/>
    <property type="match status" value="1"/>
</dbReference>
<dbReference type="InterPro" id="IPR043504">
    <property type="entry name" value="Peptidase_S1_PA_chymotrypsin"/>
</dbReference>
<evidence type="ECO:0000256" key="1">
    <source>
        <dbReference type="ARBA" id="ARBA00001656"/>
    </source>
</evidence>
<keyword evidence="4" id="KW-0645">Protease</keyword>
<accession>A0A8C6JVR4</accession>
<proteinExistence type="predicted"/>
<dbReference type="Ensembl" id="ENSMUNT00000021211.2">
    <property type="protein sequence ID" value="ENSMUNP00000018472.2"/>
    <property type="gene ID" value="ENSMUNG00000014118.2"/>
</dbReference>
<dbReference type="Gene3D" id="2.40.10.10">
    <property type="entry name" value="Trypsin-like serine proteases"/>
    <property type="match status" value="2"/>
</dbReference>
<evidence type="ECO:0000313" key="9">
    <source>
        <dbReference type="Ensembl" id="ENSMUNP00000018472.2"/>
    </source>
</evidence>
<feature type="domain" description="Peptidase S1" evidence="8">
    <location>
        <begin position="51"/>
        <end position="294"/>
    </location>
</feature>
<dbReference type="PRINTS" id="PR00722">
    <property type="entry name" value="CHYMOTRYPSIN"/>
</dbReference>
<dbReference type="SMART" id="SM00020">
    <property type="entry name" value="Tryp_SPc"/>
    <property type="match status" value="1"/>
</dbReference>
<dbReference type="Proteomes" id="UP000694405">
    <property type="component" value="Chromosome 17"/>
</dbReference>
<gene>
    <name evidence="9" type="primary">LOC117437100</name>
</gene>
<dbReference type="CDD" id="cd00190">
    <property type="entry name" value="Tryp_SPc"/>
    <property type="match status" value="1"/>
</dbReference>
<accession>A0A8V5H7Y7</accession>
<reference evidence="9" key="1">
    <citation type="submission" date="2020-03" db="EMBL/GenBank/DDBJ databases">
        <title>Melopsittacus undulatus (budgerigar) genome, bMelUnd1, maternal haplotype with Z.</title>
        <authorList>
            <person name="Gedman G."/>
            <person name="Mountcastle J."/>
            <person name="Haase B."/>
            <person name="Formenti G."/>
            <person name="Wright T."/>
            <person name="Apodaca J."/>
            <person name="Pelan S."/>
            <person name="Chow W."/>
            <person name="Rhie A."/>
            <person name="Howe K."/>
            <person name="Fedrigo O."/>
            <person name="Jarvis E.D."/>
        </authorList>
    </citation>
    <scope>NUCLEOTIDE SEQUENCE [LARGE SCALE GENOMIC DNA]</scope>
</reference>
<protein>
    <recommendedName>
        <fullName evidence="3">Acrosin</fullName>
        <ecNumber evidence="2">3.4.21.10</ecNumber>
    </recommendedName>
</protein>
<reference evidence="9" key="3">
    <citation type="submission" date="2025-09" db="UniProtKB">
        <authorList>
            <consortium name="Ensembl"/>
        </authorList>
    </citation>
    <scope>IDENTIFICATION</scope>
</reference>
<dbReference type="EC" id="3.4.21.10" evidence="2"/>